<dbReference type="EMBL" id="CP042434">
    <property type="protein sequence ID" value="QEC71196.1"/>
    <property type="molecule type" value="Genomic_DNA"/>
</dbReference>
<dbReference type="OrthoDB" id="1494583at2"/>
<dbReference type="Proteomes" id="UP000321291">
    <property type="component" value="Chromosome"/>
</dbReference>
<reference evidence="3 4" key="1">
    <citation type="journal article" date="2017" name="Int. J. Syst. Evol. Microbiol.">
        <title>Arachidicoccus ginsenosidivorans sp. nov., with ginsenoside-converting activity isolated from ginseng cultivating soil.</title>
        <authorList>
            <person name="Siddiqi M.Z."/>
            <person name="Aslam Z."/>
            <person name="Im W.T."/>
        </authorList>
    </citation>
    <scope>NUCLEOTIDE SEQUENCE [LARGE SCALE GENOMIC DNA]</scope>
    <source>
        <strain evidence="3 4">Gsoil 809</strain>
    </source>
</reference>
<evidence type="ECO:0000313" key="4">
    <source>
        <dbReference type="Proteomes" id="UP000321291"/>
    </source>
</evidence>
<evidence type="ECO:0000256" key="2">
    <source>
        <dbReference type="SAM" id="Phobius"/>
    </source>
</evidence>
<gene>
    <name evidence="3" type="ORF">FSB73_05385</name>
</gene>
<feature type="compositionally biased region" description="Polar residues" evidence="1">
    <location>
        <begin position="109"/>
        <end position="119"/>
    </location>
</feature>
<feature type="transmembrane region" description="Helical" evidence="2">
    <location>
        <begin position="287"/>
        <end position="312"/>
    </location>
</feature>
<organism evidence="3 4">
    <name type="scientific">Arachidicoccus ginsenosidivorans</name>
    <dbReference type="NCBI Taxonomy" id="496057"/>
    <lineage>
        <taxon>Bacteria</taxon>
        <taxon>Pseudomonadati</taxon>
        <taxon>Bacteroidota</taxon>
        <taxon>Chitinophagia</taxon>
        <taxon>Chitinophagales</taxon>
        <taxon>Chitinophagaceae</taxon>
        <taxon>Arachidicoccus</taxon>
    </lineage>
</organism>
<keyword evidence="2" id="KW-0472">Membrane</keyword>
<feature type="region of interest" description="Disordered" evidence="1">
    <location>
        <begin position="21"/>
        <end position="133"/>
    </location>
</feature>
<keyword evidence="2" id="KW-1133">Transmembrane helix</keyword>
<accession>A0A5B8VKQ9</accession>
<protein>
    <submittedName>
        <fullName evidence="3">DUF4271 domain-containing protein</fullName>
    </submittedName>
</protein>
<feature type="compositionally biased region" description="Polar residues" evidence="1">
    <location>
        <begin position="21"/>
        <end position="36"/>
    </location>
</feature>
<dbReference type="InterPro" id="IPR025367">
    <property type="entry name" value="DUF4271"/>
</dbReference>
<dbReference type="RefSeq" id="WP_146780470.1">
    <property type="nucleotide sequence ID" value="NZ_CP042434.1"/>
</dbReference>
<feature type="transmembrane region" description="Helical" evidence="2">
    <location>
        <begin position="324"/>
        <end position="345"/>
    </location>
</feature>
<evidence type="ECO:0000313" key="3">
    <source>
        <dbReference type="EMBL" id="QEC71196.1"/>
    </source>
</evidence>
<name>A0A5B8VKQ9_9BACT</name>
<proteinExistence type="predicted"/>
<dbReference type="KEGG" id="agi:FSB73_05385"/>
<keyword evidence="4" id="KW-1185">Reference proteome</keyword>
<dbReference type="Pfam" id="PF14093">
    <property type="entry name" value="DUF4271"/>
    <property type="match status" value="1"/>
</dbReference>
<keyword evidence="2" id="KW-0812">Transmembrane</keyword>
<feature type="transmembrane region" description="Helical" evidence="2">
    <location>
        <begin position="351"/>
        <end position="371"/>
    </location>
</feature>
<dbReference type="AlphaFoldDB" id="A0A5B8VKQ9"/>
<feature type="transmembrane region" description="Helical" evidence="2">
    <location>
        <begin position="383"/>
        <end position="404"/>
    </location>
</feature>
<feature type="transmembrane region" description="Helical" evidence="2">
    <location>
        <begin position="203"/>
        <end position="222"/>
    </location>
</feature>
<sequence>MKQLWIILIAVGCSLTVYGQQRHSDTTAPKQSTGQKVATKDSGRAGHAVSSQQTKGRDTSKKQPVKSAVGKLSSDTNTNKTSRLQVDSTRITGQDSLKRKASLGVATKANHSGDSTSPIKLSPEQEAARQKQQDADRLKALKDSIYKAHTDAIRERLAKQAALNPGNQPDYTIFFPDYFYQNSSSTGDTSALVSFHNYKDRDLLFYAFLGIAFLLGLIKVIFPRYFNQVFWFFLHPNDRKNNVSDQIRGQNILPSLLLNLFFVLTGGLFLTEILRPGIPGANFWSSWLLFTGLLTGVYLVKYLVILLSGWVFGAPIAATIYNQVVFSINKIIGLLLLPATLLISYGTDQTLGQVLTAVLVIISILLIYRYIASFLLIKGKLKVSAFHFILYLCAVEIIPLLLVYKVLLTNIGRFV</sequence>
<feature type="compositionally biased region" description="Polar residues" evidence="1">
    <location>
        <begin position="73"/>
        <end position="95"/>
    </location>
</feature>
<evidence type="ECO:0000256" key="1">
    <source>
        <dbReference type="SAM" id="MobiDB-lite"/>
    </source>
</evidence>
<feature type="transmembrane region" description="Helical" evidence="2">
    <location>
        <begin position="256"/>
        <end position="275"/>
    </location>
</feature>